<keyword evidence="2" id="KW-0378">Hydrolase</keyword>
<proteinExistence type="predicted"/>
<feature type="compositionally biased region" description="Gly residues" evidence="1">
    <location>
        <begin position="9"/>
        <end position="19"/>
    </location>
</feature>
<organism evidence="2 3">
    <name type="scientific">Nocardioides potassii</name>
    <dbReference type="NCBI Taxonomy" id="2911371"/>
    <lineage>
        <taxon>Bacteria</taxon>
        <taxon>Bacillati</taxon>
        <taxon>Actinomycetota</taxon>
        <taxon>Actinomycetes</taxon>
        <taxon>Propionibacteriales</taxon>
        <taxon>Nocardioidaceae</taxon>
        <taxon>Nocardioides</taxon>
    </lineage>
</organism>
<dbReference type="Gene3D" id="3.40.50.1110">
    <property type="entry name" value="SGNH hydrolase"/>
    <property type="match status" value="1"/>
</dbReference>
<evidence type="ECO:0000313" key="2">
    <source>
        <dbReference type="EMBL" id="MCF6376885.1"/>
    </source>
</evidence>
<dbReference type="GO" id="GO:0016787">
    <property type="term" value="F:hydrolase activity"/>
    <property type="evidence" value="ECO:0007669"/>
    <property type="project" value="UniProtKB-KW"/>
</dbReference>
<dbReference type="SUPFAM" id="SSF52266">
    <property type="entry name" value="SGNH hydrolase"/>
    <property type="match status" value="1"/>
</dbReference>
<gene>
    <name evidence="2" type="ORF">L2K70_04655</name>
</gene>
<sequence>MTVRRLLATGGGGTGGGTGGPPPPDPTLVVPRLMTEPLGVNQNTTTLTGSGKTWQHTAFTVLADSADMRLVFFGGSQGSITNPATLKASVRKAGGSWVPVTFSGSTSGSLPLDGYLTSDALTGPFLEATTFEVRVYSPAQNINVSAPAAVTTGEHLTETTLPSPDAFPANGPVPIGFIGDGRATALSLGLYGDSIAAQGLWWQQALASRAVAGVNFGRNAQRFTGRWLGADLIEALTHMLVQFGVNDLSDNINTTTMWARAVDNYDYIHGLNADLPLWQTTPTPIVDTDDGCATLSGQTVRDYAATYRQPWIAFLRDGAPCHPTTRAALSVGATGTVIRAGQTGHPLKGVVDIAAAVEQGGSSSPTGKWRVDLGALGGDGVHPSNLGMTAMVPPVQEWVESLSA</sequence>
<dbReference type="InterPro" id="IPR036514">
    <property type="entry name" value="SGNH_hydro_sf"/>
</dbReference>
<evidence type="ECO:0000313" key="3">
    <source>
        <dbReference type="Proteomes" id="UP001201161"/>
    </source>
</evidence>
<evidence type="ECO:0000256" key="1">
    <source>
        <dbReference type="SAM" id="MobiDB-lite"/>
    </source>
</evidence>
<accession>A0ABS9H6M6</accession>
<protein>
    <submittedName>
        <fullName evidence="2">SGNH/GDSL hydrolase family protein</fullName>
    </submittedName>
</protein>
<feature type="region of interest" description="Disordered" evidence="1">
    <location>
        <begin position="1"/>
        <end position="27"/>
    </location>
</feature>
<dbReference type="EMBL" id="JAKJHZ010000005">
    <property type="protein sequence ID" value="MCF6376885.1"/>
    <property type="molecule type" value="Genomic_DNA"/>
</dbReference>
<keyword evidence="3" id="KW-1185">Reference proteome</keyword>
<dbReference type="Proteomes" id="UP001201161">
    <property type="component" value="Unassembled WGS sequence"/>
</dbReference>
<comment type="caution">
    <text evidence="2">The sequence shown here is derived from an EMBL/GenBank/DDBJ whole genome shotgun (WGS) entry which is preliminary data.</text>
</comment>
<reference evidence="2 3" key="1">
    <citation type="submission" date="2022-01" db="EMBL/GenBank/DDBJ databases">
        <title>Nocardioides sp. nov., an actinomycete isolated from mining soil.</title>
        <authorList>
            <person name="Liu L."/>
        </authorList>
    </citation>
    <scope>NUCLEOTIDE SEQUENCE [LARGE SCALE GENOMIC DNA]</scope>
    <source>
        <strain evidence="2 3">KLBMP 9356</strain>
    </source>
</reference>
<name>A0ABS9H6M6_9ACTN</name>
<dbReference type="RefSeq" id="WP_236399711.1">
    <property type="nucleotide sequence ID" value="NZ_JAKJHZ010000005.1"/>
</dbReference>